<dbReference type="STRING" id="1095630.A0A2J6TWQ9"/>
<evidence type="ECO:0000256" key="3">
    <source>
        <dbReference type="ARBA" id="ARBA00022989"/>
    </source>
</evidence>
<evidence type="ECO:0000313" key="6">
    <source>
        <dbReference type="EMBL" id="PMD67466.1"/>
    </source>
</evidence>
<dbReference type="InterPro" id="IPR045863">
    <property type="entry name" value="CorA_TM1_TM2"/>
</dbReference>
<evidence type="ECO:0000313" key="7">
    <source>
        <dbReference type="Proteomes" id="UP000235371"/>
    </source>
</evidence>
<dbReference type="Proteomes" id="UP000235371">
    <property type="component" value="Unassembled WGS sequence"/>
</dbReference>
<dbReference type="SUPFAM" id="SSF144083">
    <property type="entry name" value="Magnesium transport protein CorA, transmembrane region"/>
    <property type="match status" value="1"/>
</dbReference>
<dbReference type="InParanoid" id="A0A2J6TWQ9"/>
<proteinExistence type="predicted"/>
<gene>
    <name evidence="6" type="ORF">K444DRAFT_639411</name>
</gene>
<keyword evidence="7" id="KW-1185">Reference proteome</keyword>
<keyword evidence="3 5" id="KW-1133">Transmembrane helix</keyword>
<name>A0A2J6TWQ9_9HELO</name>
<keyword evidence="2 5" id="KW-0812">Transmembrane</keyword>
<dbReference type="GO" id="GO:0046873">
    <property type="term" value="F:metal ion transmembrane transporter activity"/>
    <property type="evidence" value="ECO:0007669"/>
    <property type="project" value="InterPro"/>
</dbReference>
<evidence type="ECO:0000256" key="1">
    <source>
        <dbReference type="ARBA" id="ARBA00004141"/>
    </source>
</evidence>
<reference evidence="6 7" key="1">
    <citation type="submission" date="2016-04" db="EMBL/GenBank/DDBJ databases">
        <title>A degradative enzymes factory behind the ericoid mycorrhizal symbiosis.</title>
        <authorList>
            <consortium name="DOE Joint Genome Institute"/>
            <person name="Martino E."/>
            <person name="Morin E."/>
            <person name="Grelet G."/>
            <person name="Kuo A."/>
            <person name="Kohler A."/>
            <person name="Daghino S."/>
            <person name="Barry K."/>
            <person name="Choi C."/>
            <person name="Cichocki N."/>
            <person name="Clum A."/>
            <person name="Copeland A."/>
            <person name="Hainaut M."/>
            <person name="Haridas S."/>
            <person name="Labutti K."/>
            <person name="Lindquist E."/>
            <person name="Lipzen A."/>
            <person name="Khouja H.-R."/>
            <person name="Murat C."/>
            <person name="Ohm R."/>
            <person name="Olson A."/>
            <person name="Spatafora J."/>
            <person name="Veneault-Fourrey C."/>
            <person name="Henrissat B."/>
            <person name="Grigoriev I."/>
            <person name="Martin F."/>
            <person name="Perotto S."/>
        </authorList>
    </citation>
    <scope>NUCLEOTIDE SEQUENCE [LARGE SCALE GENOMIC DNA]</scope>
    <source>
        <strain evidence="6 7">E</strain>
    </source>
</reference>
<dbReference type="AlphaFoldDB" id="A0A2J6TWQ9"/>
<dbReference type="GeneID" id="36592458"/>
<dbReference type="OrthoDB" id="5396681at2759"/>
<dbReference type="RefSeq" id="XP_024744370.1">
    <property type="nucleotide sequence ID" value="XM_024884381.1"/>
</dbReference>
<dbReference type="InterPro" id="IPR002523">
    <property type="entry name" value="MgTranspt_CorA/ZnTranspt_ZntB"/>
</dbReference>
<evidence type="ECO:0000256" key="5">
    <source>
        <dbReference type="SAM" id="Phobius"/>
    </source>
</evidence>
<feature type="transmembrane region" description="Helical" evidence="5">
    <location>
        <begin position="257"/>
        <end position="277"/>
    </location>
</feature>
<evidence type="ECO:0000256" key="2">
    <source>
        <dbReference type="ARBA" id="ARBA00022692"/>
    </source>
</evidence>
<evidence type="ECO:0008006" key="8">
    <source>
        <dbReference type="Google" id="ProtNLM"/>
    </source>
</evidence>
<accession>A0A2J6TWQ9</accession>
<organism evidence="6 7">
    <name type="scientific">Hyaloscypha bicolor E</name>
    <dbReference type="NCBI Taxonomy" id="1095630"/>
    <lineage>
        <taxon>Eukaryota</taxon>
        <taxon>Fungi</taxon>
        <taxon>Dikarya</taxon>
        <taxon>Ascomycota</taxon>
        <taxon>Pezizomycotina</taxon>
        <taxon>Leotiomycetes</taxon>
        <taxon>Helotiales</taxon>
        <taxon>Hyaloscyphaceae</taxon>
        <taxon>Hyaloscypha</taxon>
        <taxon>Hyaloscypha bicolor</taxon>
    </lineage>
</organism>
<dbReference type="GO" id="GO:0016020">
    <property type="term" value="C:membrane"/>
    <property type="evidence" value="ECO:0007669"/>
    <property type="project" value="UniProtKB-SubCell"/>
</dbReference>
<protein>
    <recommendedName>
        <fullName evidence="8">Cora-domain-containing protein</fullName>
    </recommendedName>
</protein>
<dbReference type="Pfam" id="PF01544">
    <property type="entry name" value="CorA"/>
    <property type="match status" value="1"/>
</dbReference>
<comment type="subcellular location">
    <subcellularLocation>
        <location evidence="1">Membrane</location>
        <topology evidence="1">Multi-pass membrane protein</topology>
    </subcellularLocation>
</comment>
<keyword evidence="4 5" id="KW-0472">Membrane</keyword>
<sequence length="368" mass="41886">MLDALVSQYGLDEHIHELASCFFQRNLALEETYCVPWMQKRSTTSEETSEEWSIRQTGLYHQRRLDGSKNVFILLHPLPNSALQTSVERYVDDNAGRFAASPMWLHGLLFDTYFPAWRHYSLSLERKFLPIVNLTWATFIEENLPVDHETLRTFASLRNQFLQIPSILSQSADVLQEITATLVDLKTTQPAASEHCQHISSQANNYRTQCATLTKTASYLQQRAEVMAGFLAGTLSLRDQLVSKQQNNSMVRLNKSAVFITALTLLYLPSSWLATFFGMNFFVMNQDSHRLVGSPMIWIYALSAAVLTAGTMLFYYVLIQYEGQFFSGLSPKPQLGAPEKITRLEGLKRMLTKSMTGAIYDESKEMMV</sequence>
<feature type="transmembrane region" description="Helical" evidence="5">
    <location>
        <begin position="297"/>
        <end position="318"/>
    </location>
</feature>
<dbReference type="EMBL" id="KZ613740">
    <property type="protein sequence ID" value="PMD67466.1"/>
    <property type="molecule type" value="Genomic_DNA"/>
</dbReference>
<evidence type="ECO:0000256" key="4">
    <source>
        <dbReference type="ARBA" id="ARBA00023136"/>
    </source>
</evidence>
<dbReference type="Gene3D" id="1.20.58.340">
    <property type="entry name" value="Magnesium transport protein CorA, transmembrane region"/>
    <property type="match status" value="1"/>
</dbReference>